<dbReference type="Pfam" id="PF00155">
    <property type="entry name" value="Aminotran_1_2"/>
    <property type="match status" value="1"/>
</dbReference>
<dbReference type="Gene3D" id="3.40.640.10">
    <property type="entry name" value="Type I PLP-dependent aspartate aminotransferase-like (Major domain)"/>
    <property type="match status" value="1"/>
</dbReference>
<dbReference type="PANTHER" id="PTHR13693">
    <property type="entry name" value="CLASS II AMINOTRANSFERASE/8-AMINO-7-OXONONANOATE SYNTHASE"/>
    <property type="match status" value="1"/>
</dbReference>
<organism evidence="11 12">
    <name type="scientific">Rosenbergiella australiborealis</name>
    <dbReference type="NCBI Taxonomy" id="1544696"/>
    <lineage>
        <taxon>Bacteria</taxon>
        <taxon>Pseudomonadati</taxon>
        <taxon>Pseudomonadota</taxon>
        <taxon>Gammaproteobacteria</taxon>
        <taxon>Enterobacterales</taxon>
        <taxon>Erwiniaceae</taxon>
        <taxon>Rosenbergiella</taxon>
    </lineage>
</organism>
<evidence type="ECO:0000256" key="1">
    <source>
        <dbReference type="ARBA" id="ARBA00001933"/>
    </source>
</evidence>
<accession>A0ABS5T5J3</accession>
<evidence type="ECO:0000256" key="3">
    <source>
        <dbReference type="ARBA" id="ARBA00010008"/>
    </source>
</evidence>
<feature type="binding site" evidence="9">
    <location>
        <position position="207"/>
    </location>
    <ligand>
        <name>pyridoxal 5'-phosphate</name>
        <dbReference type="ChEBI" id="CHEBI:597326"/>
    </ligand>
</feature>
<evidence type="ECO:0000256" key="2">
    <source>
        <dbReference type="ARBA" id="ARBA00004746"/>
    </source>
</evidence>
<dbReference type="InterPro" id="IPR004723">
    <property type="entry name" value="AONS_Archaea/Proteobacteria"/>
</dbReference>
<evidence type="ECO:0000256" key="8">
    <source>
        <dbReference type="ARBA" id="ARBA00047715"/>
    </source>
</evidence>
<evidence type="ECO:0000313" key="12">
    <source>
        <dbReference type="Proteomes" id="UP000786875"/>
    </source>
</evidence>
<dbReference type="GO" id="GO:0008710">
    <property type="term" value="F:8-amino-7-oxononanoate synthase activity"/>
    <property type="evidence" value="ECO:0007669"/>
    <property type="project" value="UniProtKB-EC"/>
</dbReference>
<feature type="domain" description="Aminotransferase class I/classII large" evidence="10">
    <location>
        <begin position="43"/>
        <end position="378"/>
    </location>
</feature>
<comment type="cofactor">
    <cofactor evidence="1 9">
        <name>pyridoxal 5'-phosphate</name>
        <dbReference type="ChEBI" id="CHEBI:597326"/>
    </cofactor>
</comment>
<reference evidence="11 12" key="1">
    <citation type="submission" date="2020-04" db="EMBL/GenBank/DDBJ databases">
        <title>Genome sequencing of Rosenbergiella species.</title>
        <authorList>
            <person name="Alvarez-Perez S."/>
            <person name="Lievens B."/>
        </authorList>
    </citation>
    <scope>NUCLEOTIDE SEQUENCE [LARGE SCALE GENOMIC DNA]</scope>
    <source>
        <strain evidence="11 12">CdVSA20.1</strain>
    </source>
</reference>
<comment type="subunit">
    <text evidence="4 9">Homodimer.</text>
</comment>
<dbReference type="RefSeq" id="WP_214212837.1">
    <property type="nucleotide sequence ID" value="NZ_JABBFO010000004.1"/>
</dbReference>
<dbReference type="SUPFAM" id="SSF53383">
    <property type="entry name" value="PLP-dependent transferases"/>
    <property type="match status" value="1"/>
</dbReference>
<dbReference type="InterPro" id="IPR022834">
    <property type="entry name" value="AONS_Proteobacteria"/>
</dbReference>
<keyword evidence="5 9" id="KW-0808">Transferase</keyword>
<evidence type="ECO:0000256" key="7">
    <source>
        <dbReference type="ARBA" id="ARBA00022898"/>
    </source>
</evidence>
<proteinExistence type="inferred from homology"/>
<evidence type="ECO:0000256" key="6">
    <source>
        <dbReference type="ARBA" id="ARBA00022756"/>
    </source>
</evidence>
<dbReference type="InterPro" id="IPR050087">
    <property type="entry name" value="AON_synthase_class-II"/>
</dbReference>
<sequence length="382" mass="41441">MSWQQRIEKTLYQRQQQGLLRRRSAVTLSTQATLRSGTQLFTHFSSNDYLGLSQHPSVIDAWCKGAQQWGTGAGASGHVTGYSPTHQQLEQTLASWLGFPRAILFTSGFAANQALVFALAESNDTLIADKLMHASLQEAAALSPAQYRRYPHNSVEGLARQLAATESENCLVITEGVFSMDGDSAPLSTIDALCRSKQAWLMVDDAHGIGVVGEEGRGSCAQQNVQPDILVVTFGKALGVGGAAILCSDAVAQYIEQVARHLIYSTAFPAAQAQAVLASIDLVRHHPEFRQQLTRNIDLFRERCRDREIPLTDSITAIQPIIIGDNHRTLAVAEALKTAGYWVQAIRPPTVPVGSARLRITLSAAHSELQINGLVEALSHAL</sequence>
<dbReference type="InterPro" id="IPR015424">
    <property type="entry name" value="PyrdxlP-dep_Trfase"/>
</dbReference>
<keyword evidence="7 9" id="KW-0663">Pyridoxal phosphate</keyword>
<dbReference type="Gene3D" id="3.90.1150.10">
    <property type="entry name" value="Aspartate Aminotransferase, domain 1"/>
    <property type="match status" value="1"/>
</dbReference>
<evidence type="ECO:0000256" key="4">
    <source>
        <dbReference type="ARBA" id="ARBA00011738"/>
    </source>
</evidence>
<evidence type="ECO:0000256" key="5">
    <source>
        <dbReference type="ARBA" id="ARBA00022679"/>
    </source>
</evidence>
<feature type="binding site" evidence="9">
    <location>
        <position position="350"/>
    </location>
    <ligand>
        <name>substrate</name>
    </ligand>
</feature>
<dbReference type="InterPro" id="IPR004839">
    <property type="entry name" value="Aminotransferase_I/II_large"/>
</dbReference>
<comment type="function">
    <text evidence="9">Catalyzes the decarboxylative condensation of pimeloyl-[acyl-carrier protein] and L-alanine to produce 8-amino-7-oxononanoate (AON), [acyl-carrier protein], and carbon dioxide.</text>
</comment>
<dbReference type="EC" id="2.3.1.47" evidence="9"/>
<comment type="pathway">
    <text evidence="2 9">Cofactor biosynthesis; biotin biosynthesis.</text>
</comment>
<dbReference type="Proteomes" id="UP000786875">
    <property type="component" value="Unassembled WGS sequence"/>
</dbReference>
<gene>
    <name evidence="9 11" type="primary">bioF</name>
    <name evidence="11" type="ORF">HGT73_06415</name>
</gene>
<comment type="similarity">
    <text evidence="3 9">Belongs to the class-II pyridoxal-phosphate-dependent aminotransferase family. BioF subfamily.</text>
</comment>
<dbReference type="EMBL" id="JABBFO010000004">
    <property type="protein sequence ID" value="MBT0727023.1"/>
    <property type="molecule type" value="Genomic_DNA"/>
</dbReference>
<feature type="binding site" evidence="9">
    <location>
        <position position="21"/>
    </location>
    <ligand>
        <name>substrate</name>
    </ligand>
</feature>
<keyword evidence="11" id="KW-0012">Acyltransferase</keyword>
<name>A0ABS5T5J3_9GAMM</name>
<dbReference type="CDD" id="cd06454">
    <property type="entry name" value="KBL_like"/>
    <property type="match status" value="1"/>
</dbReference>
<comment type="caution">
    <text evidence="11">The sequence shown here is derived from an EMBL/GenBank/DDBJ whole genome shotgun (WGS) entry which is preliminary data.</text>
</comment>
<dbReference type="InterPro" id="IPR001917">
    <property type="entry name" value="Aminotrans_II_pyridoxalP_BS"/>
</dbReference>
<feature type="binding site" evidence="9">
    <location>
        <position position="233"/>
    </location>
    <ligand>
        <name>pyridoxal 5'-phosphate</name>
        <dbReference type="ChEBI" id="CHEBI:597326"/>
    </ligand>
</feature>
<dbReference type="NCBIfam" id="TIGR00858">
    <property type="entry name" value="bioF"/>
    <property type="match status" value="1"/>
</dbReference>
<comment type="catalytic activity">
    <reaction evidence="8 9">
        <text>6-carboxyhexanoyl-[ACP] + L-alanine + H(+) = (8S)-8-amino-7-oxononanoate + holo-[ACP] + CO2</text>
        <dbReference type="Rhea" id="RHEA:42288"/>
        <dbReference type="Rhea" id="RHEA-COMP:9685"/>
        <dbReference type="Rhea" id="RHEA-COMP:9955"/>
        <dbReference type="ChEBI" id="CHEBI:15378"/>
        <dbReference type="ChEBI" id="CHEBI:16526"/>
        <dbReference type="ChEBI" id="CHEBI:57972"/>
        <dbReference type="ChEBI" id="CHEBI:64479"/>
        <dbReference type="ChEBI" id="CHEBI:78846"/>
        <dbReference type="ChEBI" id="CHEBI:149468"/>
        <dbReference type="EC" id="2.3.1.47"/>
    </reaction>
</comment>
<evidence type="ECO:0000313" key="11">
    <source>
        <dbReference type="EMBL" id="MBT0727023.1"/>
    </source>
</evidence>
<feature type="modified residue" description="N6-(pyridoxal phosphate)lysine" evidence="9">
    <location>
        <position position="236"/>
    </location>
</feature>
<keyword evidence="12" id="KW-1185">Reference proteome</keyword>
<evidence type="ECO:0000259" key="10">
    <source>
        <dbReference type="Pfam" id="PF00155"/>
    </source>
</evidence>
<keyword evidence="6 9" id="KW-0093">Biotin biosynthesis</keyword>
<feature type="binding site" evidence="9">
    <location>
        <position position="179"/>
    </location>
    <ligand>
        <name>pyridoxal 5'-phosphate</name>
        <dbReference type="ChEBI" id="CHEBI:597326"/>
    </ligand>
</feature>
<dbReference type="InterPro" id="IPR015421">
    <property type="entry name" value="PyrdxlP-dep_Trfase_major"/>
</dbReference>
<evidence type="ECO:0000256" key="9">
    <source>
        <dbReference type="HAMAP-Rule" id="MF_01693"/>
    </source>
</evidence>
<feature type="binding site" evidence="9">
    <location>
        <begin position="108"/>
        <end position="109"/>
    </location>
    <ligand>
        <name>pyridoxal 5'-phosphate</name>
        <dbReference type="ChEBI" id="CHEBI:597326"/>
    </ligand>
</feature>
<dbReference type="PROSITE" id="PS00599">
    <property type="entry name" value="AA_TRANSFER_CLASS_2"/>
    <property type="match status" value="1"/>
</dbReference>
<dbReference type="PANTHER" id="PTHR13693:SF100">
    <property type="entry name" value="8-AMINO-7-OXONONANOATE SYNTHASE"/>
    <property type="match status" value="1"/>
</dbReference>
<dbReference type="InterPro" id="IPR015422">
    <property type="entry name" value="PyrdxlP-dep_Trfase_small"/>
</dbReference>
<protein>
    <recommendedName>
        <fullName evidence="9">8-amino-7-oxononanoate synthase</fullName>
        <shortName evidence="9">AONS</shortName>
        <ecNumber evidence="9">2.3.1.47</ecNumber>
    </recommendedName>
    <alternativeName>
        <fullName evidence="9">7-keto-8-amino-pelargonic acid synthase</fullName>
        <shortName evidence="9">7-KAP synthase</shortName>
        <shortName evidence="9">KAPA synthase</shortName>
    </alternativeName>
    <alternativeName>
        <fullName evidence="9">8-amino-7-ketopelargonate synthase</fullName>
    </alternativeName>
</protein>
<feature type="binding site" evidence="9">
    <location>
        <position position="133"/>
    </location>
    <ligand>
        <name>substrate</name>
    </ligand>
</feature>
<dbReference type="HAMAP" id="MF_01693">
    <property type="entry name" value="BioF_aminotrans_2"/>
    <property type="match status" value="1"/>
</dbReference>